<evidence type="ECO:0000313" key="3">
    <source>
        <dbReference type="EMBL" id="KAI1616014.1"/>
    </source>
</evidence>
<evidence type="ECO:0000256" key="2">
    <source>
        <dbReference type="SAM" id="Phobius"/>
    </source>
</evidence>
<evidence type="ECO:0000256" key="1">
    <source>
        <dbReference type="SAM" id="MobiDB-lite"/>
    </source>
</evidence>
<feature type="compositionally biased region" description="Polar residues" evidence="1">
    <location>
        <begin position="88"/>
        <end position="99"/>
    </location>
</feature>
<evidence type="ECO:0000313" key="4">
    <source>
        <dbReference type="Proteomes" id="UP001203852"/>
    </source>
</evidence>
<feature type="transmembrane region" description="Helical" evidence="2">
    <location>
        <begin position="55"/>
        <end position="77"/>
    </location>
</feature>
<sequence>MKQGTSQKQKGQKTARNPPARPGGISLAISCTRETPTPNRHDQQVPGSQVPSAHLFYFLFCLLGGTPGPAGLSLPAAKLLLRPRAQHTALTPQPQTCPQHSRPPKSTPGTPKLGLHSFHSTLPHFCALQPTVHTHTHLSVQLSSGCSPLLNILCN</sequence>
<feature type="region of interest" description="Disordered" evidence="1">
    <location>
        <begin position="1"/>
        <end position="48"/>
    </location>
</feature>
<protein>
    <submittedName>
        <fullName evidence="3">Uncharacterized protein</fullName>
    </submittedName>
</protein>
<name>A0AAN6II09_9EURO</name>
<comment type="caution">
    <text evidence="3">The sequence shown here is derived from an EMBL/GenBank/DDBJ whole genome shotgun (WGS) entry which is preliminary data.</text>
</comment>
<accession>A0AAN6II09</accession>
<proteinExistence type="predicted"/>
<keyword evidence="2" id="KW-0812">Transmembrane</keyword>
<dbReference type="Proteomes" id="UP001203852">
    <property type="component" value="Unassembled WGS sequence"/>
</dbReference>
<feature type="region of interest" description="Disordered" evidence="1">
    <location>
        <begin position="88"/>
        <end position="114"/>
    </location>
</feature>
<gene>
    <name evidence="3" type="ORF">EDD36DRAFT_121037</name>
</gene>
<dbReference type="EMBL" id="MU404351">
    <property type="protein sequence ID" value="KAI1616014.1"/>
    <property type="molecule type" value="Genomic_DNA"/>
</dbReference>
<reference evidence="3" key="1">
    <citation type="journal article" date="2022" name="bioRxiv">
        <title>Deciphering the potential niche of two novel black yeast fungi from a biological soil crust based on their genomes, phenotypes, and melanin regulation.</title>
        <authorList>
            <consortium name="DOE Joint Genome Institute"/>
            <person name="Carr E.C."/>
            <person name="Barton Q."/>
            <person name="Grambo S."/>
            <person name="Sullivan M."/>
            <person name="Renfro C.M."/>
            <person name="Kuo A."/>
            <person name="Pangilinan J."/>
            <person name="Lipzen A."/>
            <person name="Keymanesh K."/>
            <person name="Savage E."/>
            <person name="Barry K."/>
            <person name="Grigoriev I.V."/>
            <person name="Riekhof W.R."/>
            <person name="Harris S.S."/>
        </authorList>
    </citation>
    <scope>NUCLEOTIDE SEQUENCE</scope>
    <source>
        <strain evidence="3">JF 03-4F</strain>
    </source>
</reference>
<organism evidence="3 4">
    <name type="scientific">Exophiala viscosa</name>
    <dbReference type="NCBI Taxonomy" id="2486360"/>
    <lineage>
        <taxon>Eukaryota</taxon>
        <taxon>Fungi</taxon>
        <taxon>Dikarya</taxon>
        <taxon>Ascomycota</taxon>
        <taxon>Pezizomycotina</taxon>
        <taxon>Eurotiomycetes</taxon>
        <taxon>Chaetothyriomycetidae</taxon>
        <taxon>Chaetothyriales</taxon>
        <taxon>Herpotrichiellaceae</taxon>
        <taxon>Exophiala</taxon>
    </lineage>
</organism>
<keyword evidence="4" id="KW-1185">Reference proteome</keyword>
<keyword evidence="2" id="KW-0472">Membrane</keyword>
<feature type="compositionally biased region" description="Low complexity" evidence="1">
    <location>
        <begin position="1"/>
        <end position="14"/>
    </location>
</feature>
<keyword evidence="2" id="KW-1133">Transmembrane helix</keyword>
<dbReference type="AlphaFoldDB" id="A0AAN6II09"/>